<comment type="caution">
    <text evidence="1">The sequence shown here is derived from an EMBL/GenBank/DDBJ whole genome shotgun (WGS) entry which is preliminary data.</text>
</comment>
<gene>
    <name evidence="1" type="primary">RPL18B</name>
    <name evidence="1" type="ORF">QJS10_CPA01g01024</name>
</gene>
<protein>
    <submittedName>
        <fullName evidence="1">60S ribosomal protein L18-2</fullName>
    </submittedName>
</protein>
<keyword evidence="1" id="KW-0687">Ribonucleoprotein</keyword>
<organism evidence="1 2">
    <name type="scientific">Acorus calamus</name>
    <name type="common">Sweet flag</name>
    <dbReference type="NCBI Taxonomy" id="4465"/>
    <lineage>
        <taxon>Eukaryota</taxon>
        <taxon>Viridiplantae</taxon>
        <taxon>Streptophyta</taxon>
        <taxon>Embryophyta</taxon>
        <taxon>Tracheophyta</taxon>
        <taxon>Spermatophyta</taxon>
        <taxon>Magnoliopsida</taxon>
        <taxon>Liliopsida</taxon>
        <taxon>Acoraceae</taxon>
        <taxon>Acorus</taxon>
    </lineage>
</organism>
<reference evidence="1" key="2">
    <citation type="submission" date="2023-06" db="EMBL/GenBank/DDBJ databases">
        <authorList>
            <person name="Ma L."/>
            <person name="Liu K.-W."/>
            <person name="Li Z."/>
            <person name="Hsiao Y.-Y."/>
            <person name="Qi Y."/>
            <person name="Fu T."/>
            <person name="Tang G."/>
            <person name="Zhang D."/>
            <person name="Sun W.-H."/>
            <person name="Liu D.-K."/>
            <person name="Li Y."/>
            <person name="Chen G.-Z."/>
            <person name="Liu X.-D."/>
            <person name="Liao X.-Y."/>
            <person name="Jiang Y.-T."/>
            <person name="Yu X."/>
            <person name="Hao Y."/>
            <person name="Huang J."/>
            <person name="Zhao X.-W."/>
            <person name="Ke S."/>
            <person name="Chen Y.-Y."/>
            <person name="Wu W.-L."/>
            <person name="Hsu J.-L."/>
            <person name="Lin Y.-F."/>
            <person name="Huang M.-D."/>
            <person name="Li C.-Y."/>
            <person name="Huang L."/>
            <person name="Wang Z.-W."/>
            <person name="Zhao X."/>
            <person name="Zhong W.-Y."/>
            <person name="Peng D.-H."/>
            <person name="Ahmad S."/>
            <person name="Lan S."/>
            <person name="Zhang J.-S."/>
            <person name="Tsai W.-C."/>
            <person name="Van De Peer Y."/>
            <person name="Liu Z.-J."/>
        </authorList>
    </citation>
    <scope>NUCLEOTIDE SEQUENCE</scope>
    <source>
        <strain evidence="1">CP</strain>
        <tissue evidence="1">Leaves</tissue>
    </source>
</reference>
<keyword evidence="1" id="KW-0689">Ribosomal protein</keyword>
<dbReference type="Gene3D" id="3.100.10.10">
    <property type="match status" value="1"/>
</dbReference>
<keyword evidence="2" id="KW-1185">Reference proteome</keyword>
<reference evidence="1" key="1">
    <citation type="journal article" date="2023" name="Nat. Commun.">
        <title>Diploid and tetraploid genomes of Acorus and the evolution of monocots.</title>
        <authorList>
            <person name="Ma L."/>
            <person name="Liu K.W."/>
            <person name="Li Z."/>
            <person name="Hsiao Y.Y."/>
            <person name="Qi Y."/>
            <person name="Fu T."/>
            <person name="Tang G.D."/>
            <person name="Zhang D."/>
            <person name="Sun W.H."/>
            <person name="Liu D.K."/>
            <person name="Li Y."/>
            <person name="Chen G.Z."/>
            <person name="Liu X.D."/>
            <person name="Liao X.Y."/>
            <person name="Jiang Y.T."/>
            <person name="Yu X."/>
            <person name="Hao Y."/>
            <person name="Huang J."/>
            <person name="Zhao X.W."/>
            <person name="Ke S."/>
            <person name="Chen Y.Y."/>
            <person name="Wu W.L."/>
            <person name="Hsu J.L."/>
            <person name="Lin Y.F."/>
            <person name="Huang M.D."/>
            <person name="Li C.Y."/>
            <person name="Huang L."/>
            <person name="Wang Z.W."/>
            <person name="Zhao X."/>
            <person name="Zhong W.Y."/>
            <person name="Peng D.H."/>
            <person name="Ahmad S."/>
            <person name="Lan S."/>
            <person name="Zhang J.S."/>
            <person name="Tsai W.C."/>
            <person name="Van de Peer Y."/>
            <person name="Liu Z.J."/>
        </authorList>
    </citation>
    <scope>NUCLEOTIDE SEQUENCE</scope>
    <source>
        <strain evidence="1">CP</strain>
    </source>
</reference>
<accession>A0AAV9FKQ0</accession>
<name>A0AAV9FKQ0_ACOCL</name>
<proteinExistence type="predicted"/>
<evidence type="ECO:0000313" key="2">
    <source>
        <dbReference type="Proteomes" id="UP001180020"/>
    </source>
</evidence>
<dbReference type="AlphaFoldDB" id="A0AAV9FKQ0"/>
<evidence type="ECO:0000313" key="1">
    <source>
        <dbReference type="EMBL" id="KAK1326307.1"/>
    </source>
</evidence>
<dbReference type="GO" id="GO:0005840">
    <property type="term" value="C:ribosome"/>
    <property type="evidence" value="ECO:0007669"/>
    <property type="project" value="UniProtKB-KW"/>
</dbReference>
<dbReference type="EMBL" id="JAUJYO010000001">
    <property type="protein sequence ID" value="KAK1326307.1"/>
    <property type="molecule type" value="Genomic_DNA"/>
</dbReference>
<dbReference type="Proteomes" id="UP001180020">
    <property type="component" value="Unassembled WGS sequence"/>
</dbReference>
<sequence>MRWTCDRRPVIAHRTDRKPHEDKIAVVVRYITDDTCVYEVPALKVLLRGPKNVREAVKAFWKGSRCATQSYQALCSLEGKEV</sequence>